<accession>A0AA35ZDN1</accession>
<gene>
    <name evidence="1" type="ORF">LSALG_LOCUS29429</name>
</gene>
<evidence type="ECO:0000313" key="1">
    <source>
        <dbReference type="EMBL" id="CAI9290224.1"/>
    </source>
</evidence>
<keyword evidence="2" id="KW-1185">Reference proteome</keyword>
<dbReference type="AlphaFoldDB" id="A0AA35ZDN1"/>
<reference evidence="1" key="1">
    <citation type="submission" date="2023-04" db="EMBL/GenBank/DDBJ databases">
        <authorList>
            <person name="Vijverberg K."/>
            <person name="Xiong W."/>
            <person name="Schranz E."/>
        </authorList>
    </citation>
    <scope>NUCLEOTIDE SEQUENCE</scope>
</reference>
<dbReference type="EMBL" id="OX465082">
    <property type="protein sequence ID" value="CAI9290224.1"/>
    <property type="molecule type" value="Genomic_DNA"/>
</dbReference>
<organism evidence="1 2">
    <name type="scientific">Lactuca saligna</name>
    <name type="common">Willowleaf lettuce</name>
    <dbReference type="NCBI Taxonomy" id="75948"/>
    <lineage>
        <taxon>Eukaryota</taxon>
        <taxon>Viridiplantae</taxon>
        <taxon>Streptophyta</taxon>
        <taxon>Embryophyta</taxon>
        <taxon>Tracheophyta</taxon>
        <taxon>Spermatophyta</taxon>
        <taxon>Magnoliopsida</taxon>
        <taxon>eudicotyledons</taxon>
        <taxon>Gunneridae</taxon>
        <taxon>Pentapetalae</taxon>
        <taxon>asterids</taxon>
        <taxon>campanulids</taxon>
        <taxon>Asterales</taxon>
        <taxon>Asteraceae</taxon>
        <taxon>Cichorioideae</taxon>
        <taxon>Cichorieae</taxon>
        <taxon>Lactucinae</taxon>
        <taxon>Lactuca</taxon>
    </lineage>
</organism>
<name>A0AA35ZDN1_LACSI</name>
<dbReference type="Proteomes" id="UP001177003">
    <property type="component" value="Chromosome 6"/>
</dbReference>
<evidence type="ECO:0000313" key="2">
    <source>
        <dbReference type="Proteomes" id="UP001177003"/>
    </source>
</evidence>
<proteinExistence type="predicted"/>
<sequence>MDEAHEDVKKIGEEAHDVVEEPKEEEVELQVPEDMSCIDEDIATLNGNDDDKEDIPVNIYDYRTRTSNELKYDVVVMNLRSRCLLETLSFEFSARKFT</sequence>
<protein>
    <submittedName>
        <fullName evidence="1">Uncharacterized protein</fullName>
    </submittedName>
</protein>